<evidence type="ECO:0000313" key="2">
    <source>
        <dbReference type="EMBL" id="GIY02797.1"/>
    </source>
</evidence>
<organism evidence="2 3">
    <name type="scientific">Caerostris darwini</name>
    <dbReference type="NCBI Taxonomy" id="1538125"/>
    <lineage>
        <taxon>Eukaryota</taxon>
        <taxon>Metazoa</taxon>
        <taxon>Ecdysozoa</taxon>
        <taxon>Arthropoda</taxon>
        <taxon>Chelicerata</taxon>
        <taxon>Arachnida</taxon>
        <taxon>Araneae</taxon>
        <taxon>Araneomorphae</taxon>
        <taxon>Entelegynae</taxon>
        <taxon>Araneoidea</taxon>
        <taxon>Araneidae</taxon>
        <taxon>Caerostris</taxon>
    </lineage>
</organism>
<feature type="region of interest" description="Disordered" evidence="1">
    <location>
        <begin position="1"/>
        <end position="26"/>
    </location>
</feature>
<protein>
    <submittedName>
        <fullName evidence="2">Uncharacterized protein</fullName>
    </submittedName>
</protein>
<evidence type="ECO:0000256" key="1">
    <source>
        <dbReference type="SAM" id="MobiDB-lite"/>
    </source>
</evidence>
<accession>A0AAV4Q0F1</accession>
<reference evidence="2 3" key="1">
    <citation type="submission" date="2021-06" db="EMBL/GenBank/DDBJ databases">
        <title>Caerostris darwini draft genome.</title>
        <authorList>
            <person name="Kono N."/>
            <person name="Arakawa K."/>
        </authorList>
    </citation>
    <scope>NUCLEOTIDE SEQUENCE [LARGE SCALE GENOMIC DNA]</scope>
</reference>
<gene>
    <name evidence="2" type="ORF">CDAR_608051</name>
</gene>
<sequence>MFLKTQWHPQTLKTRPISSPSKRSESSRELLKTCQLEWPGPLLIKAPTVWRVANEKGGGVNPPLFEAGSFQKRQDGLEEYKFEGKVAGIFIVSEGGIDNVDAGRVKLVHFLL</sequence>
<dbReference type="AlphaFoldDB" id="A0AAV4Q0F1"/>
<evidence type="ECO:0000313" key="3">
    <source>
        <dbReference type="Proteomes" id="UP001054837"/>
    </source>
</evidence>
<dbReference type="Proteomes" id="UP001054837">
    <property type="component" value="Unassembled WGS sequence"/>
</dbReference>
<comment type="caution">
    <text evidence="2">The sequence shown here is derived from an EMBL/GenBank/DDBJ whole genome shotgun (WGS) entry which is preliminary data.</text>
</comment>
<keyword evidence="3" id="KW-1185">Reference proteome</keyword>
<dbReference type="EMBL" id="BPLQ01003747">
    <property type="protein sequence ID" value="GIY02797.1"/>
    <property type="molecule type" value="Genomic_DNA"/>
</dbReference>
<name>A0AAV4Q0F1_9ARAC</name>
<proteinExistence type="predicted"/>